<evidence type="ECO:0008006" key="3">
    <source>
        <dbReference type="Google" id="ProtNLM"/>
    </source>
</evidence>
<dbReference type="AlphaFoldDB" id="A0A0G0VE30"/>
<organism evidence="1 2">
    <name type="scientific">Candidatus Uhrbacteria bacterium GW2011_GWC1_41_20</name>
    <dbReference type="NCBI Taxonomy" id="1618983"/>
    <lineage>
        <taxon>Bacteria</taxon>
        <taxon>Candidatus Uhriibacteriota</taxon>
    </lineage>
</organism>
<evidence type="ECO:0000313" key="2">
    <source>
        <dbReference type="Proteomes" id="UP000033930"/>
    </source>
</evidence>
<evidence type="ECO:0000313" key="1">
    <source>
        <dbReference type="EMBL" id="KKR97936.1"/>
    </source>
</evidence>
<name>A0A0G0VE30_9BACT</name>
<sequence>MKRQEFHFHPSSSRDDVAFKELSDFFLDPRHESISAAQIKQVAENISQRINGLEKDSEQADIILSVLTYKEVFSALCASKEYSIGYKEDPWPIYCDDTDLFINQSKQRRQKNQEYIDKGIYTITHKDAQGEEQVMDISIDELDDYLRPIRKAVLEELKVLNPDLDIHLIDRSLTTRVVRLHGEKIVKFAFDRVFSEVHVDKTVKENRNTALRILYSQKERSPYLAYQMIASDFDTEPYGGVEMQRELPIITLDAFLKQEGVLAKDAVNYILDAIRGAAFLVDHGLRITDLAPENIGINLETGKGQLFDDDALFTDDFIFEGYMAHAGYCPPERLPDENSDDKFEDSIYRYFPEPREQKQGVVQESEMVYEFGMTLRHVYKHFQISFPEIINQMTSEEPGKRPSLKQAIEALQ</sequence>
<dbReference type="Gene3D" id="1.10.510.10">
    <property type="entry name" value="Transferase(Phosphotransferase) domain 1"/>
    <property type="match status" value="1"/>
</dbReference>
<dbReference type="EMBL" id="LCAW01000022">
    <property type="protein sequence ID" value="KKR97936.1"/>
    <property type="molecule type" value="Genomic_DNA"/>
</dbReference>
<proteinExistence type="predicted"/>
<comment type="caution">
    <text evidence="1">The sequence shown here is derived from an EMBL/GenBank/DDBJ whole genome shotgun (WGS) entry which is preliminary data.</text>
</comment>
<dbReference type="Proteomes" id="UP000033930">
    <property type="component" value="Unassembled WGS sequence"/>
</dbReference>
<dbReference type="InterPro" id="IPR011009">
    <property type="entry name" value="Kinase-like_dom_sf"/>
</dbReference>
<protein>
    <recommendedName>
        <fullName evidence="3">Protein kinase domain-containing protein</fullName>
    </recommendedName>
</protein>
<dbReference type="SUPFAM" id="SSF56112">
    <property type="entry name" value="Protein kinase-like (PK-like)"/>
    <property type="match status" value="1"/>
</dbReference>
<gene>
    <name evidence="1" type="ORF">UU50_C0022G0013</name>
</gene>
<accession>A0A0G0VE30</accession>
<reference evidence="1 2" key="1">
    <citation type="journal article" date="2015" name="Nature">
        <title>rRNA introns, odd ribosomes, and small enigmatic genomes across a large radiation of phyla.</title>
        <authorList>
            <person name="Brown C.T."/>
            <person name="Hug L.A."/>
            <person name="Thomas B.C."/>
            <person name="Sharon I."/>
            <person name="Castelle C.J."/>
            <person name="Singh A."/>
            <person name="Wilkins M.J."/>
            <person name="Williams K.H."/>
            <person name="Banfield J.F."/>
        </authorList>
    </citation>
    <scope>NUCLEOTIDE SEQUENCE [LARGE SCALE GENOMIC DNA]</scope>
</reference>